<accession>A0A673YMI1</accession>
<proteinExistence type="predicted"/>
<name>A0A673YMI1_SALTR</name>
<evidence type="ECO:0000313" key="1">
    <source>
        <dbReference type="Ensembl" id="ENSSTUP00000035644.1"/>
    </source>
</evidence>
<dbReference type="AlphaFoldDB" id="A0A673YMI1"/>
<reference evidence="1" key="1">
    <citation type="submission" date="2025-08" db="UniProtKB">
        <authorList>
            <consortium name="Ensembl"/>
        </authorList>
    </citation>
    <scope>IDENTIFICATION</scope>
</reference>
<dbReference type="InParanoid" id="A0A673YMI1"/>
<dbReference type="Proteomes" id="UP000472277">
    <property type="component" value="Chromosome 18"/>
</dbReference>
<dbReference type="Ensembl" id="ENSSTUT00000037259.1">
    <property type="protein sequence ID" value="ENSSTUP00000035644.1"/>
    <property type="gene ID" value="ENSSTUG00000015213.1"/>
</dbReference>
<dbReference type="GeneTree" id="ENSGT01060000251565"/>
<protein>
    <recommendedName>
        <fullName evidence="3">Ubiquitin-like domain-containing protein</fullName>
    </recommendedName>
</protein>
<sequence>MLVSYVTFNSSHGNPVELEKETSIAPLREMVGRLQGVQPEQLRVNIFSSAPSAHLYLSVELHFPLTDCF</sequence>
<evidence type="ECO:0008006" key="3">
    <source>
        <dbReference type="Google" id="ProtNLM"/>
    </source>
</evidence>
<evidence type="ECO:0000313" key="2">
    <source>
        <dbReference type="Proteomes" id="UP000472277"/>
    </source>
</evidence>
<reference evidence="1" key="2">
    <citation type="submission" date="2025-09" db="UniProtKB">
        <authorList>
            <consortium name="Ensembl"/>
        </authorList>
    </citation>
    <scope>IDENTIFICATION</scope>
</reference>
<organism evidence="1 2">
    <name type="scientific">Salmo trutta</name>
    <name type="common">Brown trout</name>
    <dbReference type="NCBI Taxonomy" id="8032"/>
    <lineage>
        <taxon>Eukaryota</taxon>
        <taxon>Metazoa</taxon>
        <taxon>Chordata</taxon>
        <taxon>Craniata</taxon>
        <taxon>Vertebrata</taxon>
        <taxon>Euteleostomi</taxon>
        <taxon>Actinopterygii</taxon>
        <taxon>Neopterygii</taxon>
        <taxon>Teleostei</taxon>
        <taxon>Protacanthopterygii</taxon>
        <taxon>Salmoniformes</taxon>
        <taxon>Salmonidae</taxon>
        <taxon>Salmoninae</taxon>
        <taxon>Salmo</taxon>
    </lineage>
</organism>
<keyword evidence="2" id="KW-1185">Reference proteome</keyword>